<evidence type="ECO:0000313" key="3">
    <source>
        <dbReference type="EMBL" id="MCL7343044.1"/>
    </source>
</evidence>
<dbReference type="InterPro" id="IPR052539">
    <property type="entry name" value="MGD_biosynthesis_adapter"/>
</dbReference>
<dbReference type="GO" id="GO:0006777">
    <property type="term" value="P:Mo-molybdopterin cofactor biosynthetic process"/>
    <property type="evidence" value="ECO:0007669"/>
    <property type="project" value="InterPro"/>
</dbReference>
<accession>A0A0F2LT01</accession>
<name>A0A0F2LT01_9CREN</name>
<dbReference type="EMBL" id="JZWS02000001">
    <property type="protein sequence ID" value="MCL7343044.1"/>
    <property type="molecule type" value="Genomic_DNA"/>
</dbReference>
<gene>
    <name evidence="3" type="primary">mobB</name>
    <name evidence="3" type="ORF">TQ35_000455</name>
    <name evidence="2" type="ORF">TQ35_04625</name>
</gene>
<evidence type="ECO:0000313" key="2">
    <source>
        <dbReference type="EMBL" id="KJR78931.1"/>
    </source>
</evidence>
<dbReference type="InterPro" id="IPR027417">
    <property type="entry name" value="P-loop_NTPase"/>
</dbReference>
<sequence length="160" mass="18292">MVCIFQVVGKKDAGKTKAIELATKMLTQKGLFVATVKHSHHVINPENKDTSRFMRAGAKVVLFHSNDCAIFFPCFDYLRLLPVDVVIIEGFKDLNLGKKFEITKVEEAEEIARQIVKEAEECAQEVKMEVNGRKAERSFENLIIFNLMRHLNIREVKLVD</sequence>
<dbReference type="AlphaFoldDB" id="A0A0F2LT01"/>
<organism evidence="2">
    <name type="scientific">Candidatus Aramenus sulfurataquae</name>
    <dbReference type="NCBI Taxonomy" id="1326980"/>
    <lineage>
        <taxon>Archaea</taxon>
        <taxon>Thermoproteota</taxon>
        <taxon>Thermoprotei</taxon>
        <taxon>Sulfolobales</taxon>
        <taxon>Sulfolobaceae</taxon>
        <taxon>Candidatus Aramenus</taxon>
    </lineage>
</organism>
<protein>
    <submittedName>
        <fullName evidence="3">Molybdopterin-guanine dinucleotide biosynthesis protein B</fullName>
    </submittedName>
</protein>
<dbReference type="EMBL" id="JZWS01000035">
    <property type="protein sequence ID" value="KJR78931.1"/>
    <property type="molecule type" value="Genomic_DNA"/>
</dbReference>
<dbReference type="GO" id="GO:0005525">
    <property type="term" value="F:GTP binding"/>
    <property type="evidence" value="ECO:0007669"/>
    <property type="project" value="InterPro"/>
</dbReference>
<dbReference type="PANTHER" id="PTHR40072:SF1">
    <property type="entry name" value="MOLYBDOPTERIN-GUANINE DINUCLEOTIDE BIOSYNTHESIS ADAPTER PROTEIN"/>
    <property type="match status" value="1"/>
</dbReference>
<reference evidence="3" key="2">
    <citation type="submission" date="2022-05" db="EMBL/GenBank/DDBJ databases">
        <title>Metagenome Sequencing of an Archaeal-Dominated Microbial Community from a Hot Spring at the Los Azufres Geothermal Field, Mexico.</title>
        <authorList>
            <person name="Marin-Paredes R."/>
            <person name="Martinez-Romero E."/>
            <person name="Servin-Garciduenas L.E."/>
        </authorList>
    </citation>
    <scope>NUCLEOTIDE SEQUENCE</scope>
    <source>
        <strain evidence="3">AZ1-454</strain>
    </source>
</reference>
<proteinExistence type="predicted"/>
<dbReference type="InterPro" id="IPR004435">
    <property type="entry name" value="MobB_dom"/>
</dbReference>
<dbReference type="NCBIfam" id="TIGR00176">
    <property type="entry name" value="mobB"/>
    <property type="match status" value="1"/>
</dbReference>
<comment type="caution">
    <text evidence="2">The sequence shown here is derived from an EMBL/GenBank/DDBJ whole genome shotgun (WGS) entry which is preliminary data.</text>
</comment>
<dbReference type="Pfam" id="PF03205">
    <property type="entry name" value="MobB"/>
    <property type="match status" value="1"/>
</dbReference>
<evidence type="ECO:0000259" key="1">
    <source>
        <dbReference type="Pfam" id="PF03205"/>
    </source>
</evidence>
<reference evidence="2" key="1">
    <citation type="submission" date="2015-03" db="EMBL/GenBank/DDBJ databases">
        <title>Metagenome Sequencing of an Archaeal-Dominated Microbial Community from a Hot Spring at the Los Azufres Geothermal Field, Mexico.</title>
        <authorList>
            <person name="Servin-Garciduenas L.E."/>
            <person name="Martinez-Romero E."/>
        </authorList>
    </citation>
    <scope>NUCLEOTIDE SEQUENCE [LARGE SCALE GENOMIC DNA]</scope>
    <source>
        <strain evidence="2">AZ1-454</strain>
    </source>
</reference>
<feature type="domain" description="Molybdopterin-guanine dinucleotide biosynthesis protein B (MobB)" evidence="1">
    <location>
        <begin position="4"/>
        <end position="110"/>
    </location>
</feature>
<dbReference type="Gene3D" id="3.40.50.300">
    <property type="entry name" value="P-loop containing nucleotide triphosphate hydrolases"/>
    <property type="match status" value="1"/>
</dbReference>
<dbReference type="PANTHER" id="PTHR40072">
    <property type="entry name" value="MOLYBDOPTERIN-GUANINE DINUCLEOTIDE BIOSYNTHESIS ADAPTER PROTEIN-RELATED"/>
    <property type="match status" value="1"/>
</dbReference>
<dbReference type="SUPFAM" id="SSF52540">
    <property type="entry name" value="P-loop containing nucleoside triphosphate hydrolases"/>
    <property type="match status" value="1"/>
</dbReference>